<accession>A0AC34FHQ2</accession>
<evidence type="ECO:0000313" key="2">
    <source>
        <dbReference type="WBParaSite" id="ES5_v2.g16870.t1"/>
    </source>
</evidence>
<evidence type="ECO:0000313" key="1">
    <source>
        <dbReference type="Proteomes" id="UP000887579"/>
    </source>
</evidence>
<dbReference type="Proteomes" id="UP000887579">
    <property type="component" value="Unplaced"/>
</dbReference>
<name>A0AC34FHQ2_9BILA</name>
<proteinExistence type="predicted"/>
<reference evidence="2" key="1">
    <citation type="submission" date="2022-11" db="UniProtKB">
        <authorList>
            <consortium name="WormBaseParasite"/>
        </authorList>
    </citation>
    <scope>IDENTIFICATION</scope>
</reference>
<sequence length="121" mass="13520">MAGYAEAASLIDKKKTQFIDRLRQAVEIPSVSADAAFRNDIFRMIDWTQKELEKLGTKCEQIKNGKQKLPSGEEIDLPPVLFGTLGNDKAKKTLLELEKLGTKCEQIKNGKQKLPSGEEID</sequence>
<protein>
    <submittedName>
        <fullName evidence="2">Uncharacterized protein</fullName>
    </submittedName>
</protein>
<organism evidence="1 2">
    <name type="scientific">Panagrolaimus sp. ES5</name>
    <dbReference type="NCBI Taxonomy" id="591445"/>
    <lineage>
        <taxon>Eukaryota</taxon>
        <taxon>Metazoa</taxon>
        <taxon>Ecdysozoa</taxon>
        <taxon>Nematoda</taxon>
        <taxon>Chromadorea</taxon>
        <taxon>Rhabditida</taxon>
        <taxon>Tylenchina</taxon>
        <taxon>Panagrolaimomorpha</taxon>
        <taxon>Panagrolaimoidea</taxon>
        <taxon>Panagrolaimidae</taxon>
        <taxon>Panagrolaimus</taxon>
    </lineage>
</organism>
<dbReference type="WBParaSite" id="ES5_v2.g16870.t1">
    <property type="protein sequence ID" value="ES5_v2.g16870.t1"/>
    <property type="gene ID" value="ES5_v2.g16870"/>
</dbReference>